<evidence type="ECO:0000313" key="1">
    <source>
        <dbReference type="EMBL" id="EPD31493.1"/>
    </source>
</evidence>
<accession>A0A9W5RFD0</accession>
<protein>
    <recommendedName>
        <fullName evidence="3">Toxin-antitoxin system, antitoxin component, ribbon-helix-helix domain protein</fullName>
    </recommendedName>
</protein>
<dbReference type="NCBIfam" id="NF046040">
    <property type="entry name" value="RelB_antitoxin"/>
    <property type="match status" value="1"/>
</dbReference>
<dbReference type="RefSeq" id="WP_016444603.1">
    <property type="nucleotide sequence ID" value="NZ_KE150266.1"/>
</dbReference>
<dbReference type="OrthoDB" id="8969999at2"/>
<dbReference type="Proteomes" id="UP000014387">
    <property type="component" value="Unassembled WGS sequence"/>
</dbReference>
<dbReference type="AlphaFoldDB" id="A0A9W5RFD0"/>
<dbReference type="EMBL" id="AGWN01000001">
    <property type="protein sequence ID" value="EPD31493.1"/>
    <property type="molecule type" value="Genomic_DNA"/>
</dbReference>
<comment type="caution">
    <text evidence="1">The sequence shown here is derived from an EMBL/GenBank/DDBJ whole genome shotgun (WGS) entry which is preliminary data.</text>
</comment>
<keyword evidence="2" id="KW-1185">Reference proteome</keyword>
<dbReference type="InterPro" id="IPR046257">
    <property type="entry name" value="DUF6290"/>
</dbReference>
<name>A0A9W5RFD0_9ACTO</name>
<evidence type="ECO:0000313" key="2">
    <source>
        <dbReference type="Proteomes" id="UP000014387"/>
    </source>
</evidence>
<gene>
    <name evidence="1" type="ORF">HMPREF9238_01269</name>
</gene>
<sequence length="74" mass="8483">MGTISLRVPQEELQIFRAYAKLNNTTVSGMLRSTMLERIENEYDLKAFAEYEAEKTNGELSARPISELWDELGL</sequence>
<proteinExistence type="predicted"/>
<organism evidence="1 2">
    <name type="scientific">Gleimia europaea ACS-120-V-Col10b</name>
    <dbReference type="NCBI Taxonomy" id="883069"/>
    <lineage>
        <taxon>Bacteria</taxon>
        <taxon>Bacillati</taxon>
        <taxon>Actinomycetota</taxon>
        <taxon>Actinomycetes</taxon>
        <taxon>Actinomycetales</taxon>
        <taxon>Actinomycetaceae</taxon>
        <taxon>Gleimia</taxon>
    </lineage>
</organism>
<evidence type="ECO:0008006" key="3">
    <source>
        <dbReference type="Google" id="ProtNLM"/>
    </source>
</evidence>
<dbReference type="Pfam" id="PF19807">
    <property type="entry name" value="DUF6290"/>
    <property type="match status" value="1"/>
</dbReference>
<reference evidence="1 2" key="1">
    <citation type="submission" date="2013-05" db="EMBL/GenBank/DDBJ databases">
        <title>The Genome Sequence of Actinomyces europaeus ACS-120-V-COL10B.</title>
        <authorList>
            <consortium name="The Broad Institute Genomics Platform"/>
            <person name="Earl A."/>
            <person name="Ward D."/>
            <person name="Feldgarden M."/>
            <person name="Gevers D."/>
            <person name="Saerens B."/>
            <person name="Vaneechoutte M."/>
            <person name="Walker B."/>
            <person name="Young S."/>
            <person name="Zeng Q."/>
            <person name="Gargeya S."/>
            <person name="Fitzgerald M."/>
            <person name="Haas B."/>
            <person name="Abouelleil A."/>
            <person name="Allen A.W."/>
            <person name="Alvarado L."/>
            <person name="Arachchi H.M."/>
            <person name="Berlin A.M."/>
            <person name="Chapman S.B."/>
            <person name="Gainer-Dewar J."/>
            <person name="Goldberg J."/>
            <person name="Griggs A."/>
            <person name="Gujja S."/>
            <person name="Hansen M."/>
            <person name="Howarth C."/>
            <person name="Imamovic A."/>
            <person name="Ireland A."/>
            <person name="Larimer J."/>
            <person name="McCowan C."/>
            <person name="Murphy C."/>
            <person name="Pearson M."/>
            <person name="Poon T.W."/>
            <person name="Priest M."/>
            <person name="Roberts A."/>
            <person name="Saif S."/>
            <person name="Shea T."/>
            <person name="Sisk P."/>
            <person name="Sykes S."/>
            <person name="Wortman J."/>
            <person name="Nusbaum C."/>
            <person name="Birren B."/>
        </authorList>
    </citation>
    <scope>NUCLEOTIDE SEQUENCE [LARGE SCALE GENOMIC DNA]</scope>
    <source>
        <strain evidence="1 2">ACS-120-V-Col10b</strain>
    </source>
</reference>